<dbReference type="EMBL" id="FNND01000001">
    <property type="protein sequence ID" value="SDW13519.1"/>
    <property type="molecule type" value="Genomic_DNA"/>
</dbReference>
<organism evidence="2 3">
    <name type="scientific">Capnocytophaga granulosa</name>
    <dbReference type="NCBI Taxonomy" id="45242"/>
    <lineage>
        <taxon>Bacteria</taxon>
        <taxon>Pseudomonadati</taxon>
        <taxon>Bacteroidota</taxon>
        <taxon>Flavobacteriia</taxon>
        <taxon>Flavobacteriales</taxon>
        <taxon>Flavobacteriaceae</taxon>
        <taxon>Capnocytophaga</taxon>
    </lineage>
</organism>
<dbReference type="OrthoDB" id="659408at2"/>
<name>A0A1H2R486_9FLAO</name>
<dbReference type="Pfam" id="PF12697">
    <property type="entry name" value="Abhydrolase_6"/>
    <property type="match status" value="1"/>
</dbReference>
<dbReference type="RefSeq" id="WP_016419606.1">
    <property type="nucleotide sequence ID" value="NZ_FNND01000001.1"/>
</dbReference>
<accession>A0A1H2R486</accession>
<dbReference type="AlphaFoldDB" id="A0A1H2R486"/>
<comment type="caution">
    <text evidence="2">The sequence shown here is derived from an EMBL/GenBank/DDBJ whole genome shotgun (WGS) entry which is preliminary data.</text>
</comment>
<gene>
    <name evidence="2" type="ORF">SAMN05444420_101321</name>
</gene>
<proteinExistence type="predicted"/>
<evidence type="ECO:0000259" key="1">
    <source>
        <dbReference type="Pfam" id="PF12697"/>
    </source>
</evidence>
<dbReference type="Gene3D" id="3.40.50.1820">
    <property type="entry name" value="alpha/beta hydrolase"/>
    <property type="match status" value="1"/>
</dbReference>
<evidence type="ECO:0000313" key="2">
    <source>
        <dbReference type="EMBL" id="SDW13519.1"/>
    </source>
</evidence>
<dbReference type="SUPFAM" id="SSF53474">
    <property type="entry name" value="alpha/beta-Hydrolases"/>
    <property type="match status" value="1"/>
</dbReference>
<dbReference type="Proteomes" id="UP000182771">
    <property type="component" value="Unassembled WGS sequence"/>
</dbReference>
<reference evidence="2 3" key="1">
    <citation type="submission" date="2016-10" db="EMBL/GenBank/DDBJ databases">
        <authorList>
            <person name="Varghese N."/>
            <person name="Submissions S."/>
        </authorList>
    </citation>
    <scope>NUCLEOTIDE SEQUENCE [LARGE SCALE GENOMIC DNA]</scope>
    <source>
        <strain evidence="2 3">DSM 11449</strain>
    </source>
</reference>
<dbReference type="InterPro" id="IPR029058">
    <property type="entry name" value="AB_hydrolase_fold"/>
</dbReference>
<feature type="domain" description="AB hydrolase-1" evidence="1">
    <location>
        <begin position="55"/>
        <end position="199"/>
    </location>
</feature>
<sequence>MTEKCYLLSGLGADGTVFQYLDFKGVEVEYMEWLSPLPKETLPAYAKRMTQKITTPYPILVGLSFGGMVAMEIAKQIPVKKVILISSAKERKELPWFYRFSAKLKLQKILPYTLIKRTNGFTYWLFGATSAHEKALLKEIFRKTPTTFLKWAINAILTWKNTEIYTHILHIHGDKDRILPYKNVKDTFCITGGGHSMIVNKAHEITPLINKFLNNAND</sequence>
<evidence type="ECO:0000313" key="3">
    <source>
        <dbReference type="Proteomes" id="UP000182771"/>
    </source>
</evidence>
<keyword evidence="3" id="KW-1185">Reference proteome</keyword>
<dbReference type="InterPro" id="IPR000073">
    <property type="entry name" value="AB_hydrolase_1"/>
</dbReference>
<dbReference type="GeneID" id="85017810"/>
<protein>
    <recommendedName>
        <fullName evidence="1">AB hydrolase-1 domain-containing protein</fullName>
    </recommendedName>
</protein>